<dbReference type="Proteomes" id="UP000626109">
    <property type="component" value="Unassembled WGS sequence"/>
</dbReference>
<feature type="non-terminal residue" evidence="5">
    <location>
        <position position="1"/>
    </location>
</feature>
<dbReference type="SMART" id="SM00554">
    <property type="entry name" value="FAS1"/>
    <property type="match status" value="1"/>
</dbReference>
<gene>
    <name evidence="5" type="ORF">PGLA2088_LOCUS21587</name>
</gene>
<evidence type="ECO:0000313" key="5">
    <source>
        <dbReference type="EMBL" id="CAE8679857.1"/>
    </source>
</evidence>
<dbReference type="CDD" id="cd19071">
    <property type="entry name" value="AKR_AKR1-5-like"/>
    <property type="match status" value="1"/>
</dbReference>
<evidence type="ECO:0000256" key="3">
    <source>
        <dbReference type="ARBA" id="ARBA00023002"/>
    </source>
</evidence>
<dbReference type="InterPro" id="IPR023210">
    <property type="entry name" value="NADP_OxRdtase_dom"/>
</dbReference>
<organism evidence="5 6">
    <name type="scientific">Polarella glacialis</name>
    <name type="common">Dinoflagellate</name>
    <dbReference type="NCBI Taxonomy" id="89957"/>
    <lineage>
        <taxon>Eukaryota</taxon>
        <taxon>Sar</taxon>
        <taxon>Alveolata</taxon>
        <taxon>Dinophyceae</taxon>
        <taxon>Suessiales</taxon>
        <taxon>Suessiaceae</taxon>
        <taxon>Polarella</taxon>
    </lineage>
</organism>
<dbReference type="PANTHER" id="PTHR43827:SF3">
    <property type="entry name" value="NADP-DEPENDENT OXIDOREDUCTASE DOMAIN-CONTAINING PROTEIN"/>
    <property type="match status" value="1"/>
</dbReference>
<dbReference type="PANTHER" id="PTHR43827">
    <property type="entry name" value="2,5-DIKETO-D-GLUCONIC ACID REDUCTASE"/>
    <property type="match status" value="1"/>
</dbReference>
<proteinExistence type="inferred from homology"/>
<comment type="similarity">
    <text evidence="1">Belongs to the aldo/keto reductase family.</text>
</comment>
<dbReference type="GO" id="GO:0016616">
    <property type="term" value="F:oxidoreductase activity, acting on the CH-OH group of donors, NAD or NADP as acceptor"/>
    <property type="evidence" value="ECO:0007669"/>
    <property type="project" value="UniProtKB-ARBA"/>
</dbReference>
<name>A0A813JH05_POLGL</name>
<dbReference type="Gene3D" id="2.30.180.10">
    <property type="entry name" value="FAS1 domain"/>
    <property type="match status" value="1"/>
</dbReference>
<dbReference type="SUPFAM" id="SSF82153">
    <property type="entry name" value="FAS1 domain"/>
    <property type="match status" value="1"/>
</dbReference>
<reference evidence="5" key="1">
    <citation type="submission" date="2021-02" db="EMBL/GenBank/DDBJ databases">
        <authorList>
            <person name="Dougan E. K."/>
            <person name="Rhodes N."/>
            <person name="Thang M."/>
            <person name="Chan C."/>
        </authorList>
    </citation>
    <scope>NUCLEOTIDE SEQUENCE</scope>
</reference>
<comment type="caution">
    <text evidence="5">The sequence shown here is derived from an EMBL/GenBank/DDBJ whole genome shotgun (WGS) entry which is preliminary data.</text>
</comment>
<evidence type="ECO:0000256" key="2">
    <source>
        <dbReference type="ARBA" id="ARBA00022857"/>
    </source>
</evidence>
<dbReference type="InterPro" id="IPR020471">
    <property type="entry name" value="AKR"/>
</dbReference>
<dbReference type="InterPro" id="IPR036378">
    <property type="entry name" value="FAS1_dom_sf"/>
</dbReference>
<dbReference type="Pfam" id="PF02469">
    <property type="entry name" value="Fasciclin"/>
    <property type="match status" value="1"/>
</dbReference>
<keyword evidence="3" id="KW-0560">Oxidoreductase</keyword>
<dbReference type="InterPro" id="IPR000782">
    <property type="entry name" value="FAS1_domain"/>
</dbReference>
<feature type="domain" description="FAS1" evidence="4">
    <location>
        <begin position="2"/>
        <end position="157"/>
    </location>
</feature>
<dbReference type="PROSITE" id="PS50213">
    <property type="entry name" value="FAS1"/>
    <property type="match status" value="1"/>
</dbReference>
<dbReference type="Pfam" id="PF00248">
    <property type="entry name" value="Aldo_ket_red"/>
    <property type="match status" value="1"/>
</dbReference>
<evidence type="ECO:0000259" key="4">
    <source>
        <dbReference type="PROSITE" id="PS50213"/>
    </source>
</evidence>
<dbReference type="PRINTS" id="PR00069">
    <property type="entry name" value="ALDKETRDTASE"/>
</dbReference>
<dbReference type="InterPro" id="IPR036812">
    <property type="entry name" value="NAD(P)_OxRdtase_dom_sf"/>
</dbReference>
<dbReference type="AlphaFoldDB" id="A0A813JH05"/>
<accession>A0A813JH05</accession>
<dbReference type="EMBL" id="CAJNNW010025807">
    <property type="protein sequence ID" value="CAE8679857.1"/>
    <property type="molecule type" value="Genomic_DNA"/>
</dbReference>
<evidence type="ECO:0000313" key="6">
    <source>
        <dbReference type="Proteomes" id="UP000626109"/>
    </source>
</evidence>
<dbReference type="SUPFAM" id="SSF51430">
    <property type="entry name" value="NAD(P)-linked oxidoreductase"/>
    <property type="match status" value="1"/>
</dbReference>
<protein>
    <recommendedName>
        <fullName evidence="4">FAS1 domain-containing protein</fullName>
    </recommendedName>
</protein>
<dbReference type="Gene3D" id="3.20.20.100">
    <property type="entry name" value="NADP-dependent oxidoreductase domain"/>
    <property type="match status" value="1"/>
</dbReference>
<sequence length="562" mass="59982">NESTLLDALRQDPQLSLSLATILNARQGTRGYDLRRRLEGSLGGSLTFIAPTNEAILRLAKVKRTTPELFCKTPEGAELLAGHAVLGDWPLAALRMAGNAMETVRGSGTKLAFQPGTAGRVLVTVAGSGGKPAALGAPRPSDVACRNGLLHVLGRVLIPSENGWNGRDSAEERHVRNTEDMKEVWKARNQFGGNIGPPPPPPGPMGKALAKARAVSAHDRRRPQAFAPFGGTDYAPLLAAPAAVAEVCDSASFAKVACTPLVGGHSIPQIAMGTWSGSYGDCPSGAWGCTQQHARFAVENWLRIGGTHIDAANDYRTQSDISAALKTVPREEVFITTKCPGTIGYQALIQCADDNLQMLGQFTDKGPGYIDLLLIHFPFSIKPVCRFNKAAPECQGHGAYEPGTKADLQDTWRAMEDLKKWGVVKSIGVSDYNITQLQMTMETAKEPIEINQVEWNPSKHEDDMLAFCQKNKILLQAWSPLGGAGGSVMGNAVVVAAAKSHKVSTAQVVLRWSLQQGVAVVVGTANPEHAAGDLAIFKFTLTDDEMKSISALQGKAQDSLLV</sequence>
<keyword evidence="2" id="KW-0521">NADP</keyword>
<evidence type="ECO:0000256" key="1">
    <source>
        <dbReference type="ARBA" id="ARBA00007905"/>
    </source>
</evidence>